<accession>A0A482VWT0</accession>
<keyword evidence="4" id="KW-1185">Reference proteome</keyword>
<comment type="caution">
    <text evidence="3">The sequence shown here is derived from an EMBL/GenBank/DDBJ whole genome shotgun (WGS) entry which is preliminary data.</text>
</comment>
<keyword evidence="1" id="KW-0560">Oxidoreductase</keyword>
<dbReference type="PANTHER" id="PTHR11011:SF60">
    <property type="entry name" value="FATTY ACYL-COA REDUCTASE-RELATED"/>
    <property type="match status" value="1"/>
</dbReference>
<comment type="similarity">
    <text evidence="1">Belongs to the fatty acyl-CoA reductase family.</text>
</comment>
<dbReference type="InterPro" id="IPR013120">
    <property type="entry name" value="FAR_NAD-bd"/>
</dbReference>
<protein>
    <recommendedName>
        <fullName evidence="1">Fatty acyl-CoA reductase</fullName>
        <ecNumber evidence="1">1.2.1.84</ecNumber>
    </recommendedName>
</protein>
<dbReference type="Pfam" id="PF07993">
    <property type="entry name" value="NAD_binding_4"/>
    <property type="match status" value="1"/>
</dbReference>
<evidence type="ECO:0000256" key="1">
    <source>
        <dbReference type="RuleBase" id="RU363097"/>
    </source>
</evidence>
<keyword evidence="1" id="KW-0443">Lipid metabolism</keyword>
<dbReference type="OrthoDB" id="8195591at2759"/>
<keyword evidence="1" id="KW-0521">NADP</keyword>
<dbReference type="GO" id="GO:0005777">
    <property type="term" value="C:peroxisome"/>
    <property type="evidence" value="ECO:0007669"/>
    <property type="project" value="TreeGrafter"/>
</dbReference>
<dbReference type="GO" id="GO:0102965">
    <property type="term" value="F:alcohol-forming long-chain fatty acyl-CoA reductase activity"/>
    <property type="evidence" value="ECO:0007669"/>
    <property type="project" value="UniProtKB-EC"/>
</dbReference>
<evidence type="ECO:0000259" key="2">
    <source>
        <dbReference type="Pfam" id="PF07993"/>
    </source>
</evidence>
<dbReference type="AlphaFoldDB" id="A0A482VWT0"/>
<evidence type="ECO:0000313" key="3">
    <source>
        <dbReference type="EMBL" id="RZC36697.1"/>
    </source>
</evidence>
<dbReference type="Gene3D" id="3.40.50.720">
    <property type="entry name" value="NAD(P)-binding Rossmann-like Domain"/>
    <property type="match status" value="1"/>
</dbReference>
<dbReference type="STRING" id="1661398.A0A482VWT0"/>
<evidence type="ECO:0000313" key="4">
    <source>
        <dbReference type="Proteomes" id="UP000292052"/>
    </source>
</evidence>
<dbReference type="EMBL" id="QDEB01059662">
    <property type="protein sequence ID" value="RZC36697.1"/>
    <property type="molecule type" value="Genomic_DNA"/>
</dbReference>
<dbReference type="InterPro" id="IPR036291">
    <property type="entry name" value="NAD(P)-bd_dom_sf"/>
</dbReference>
<comment type="catalytic activity">
    <reaction evidence="1">
        <text>a long-chain fatty acyl-CoA + 2 NADPH + 2 H(+) = a long-chain primary fatty alcohol + 2 NADP(+) + CoA</text>
        <dbReference type="Rhea" id="RHEA:52716"/>
        <dbReference type="ChEBI" id="CHEBI:15378"/>
        <dbReference type="ChEBI" id="CHEBI:57287"/>
        <dbReference type="ChEBI" id="CHEBI:57783"/>
        <dbReference type="ChEBI" id="CHEBI:58349"/>
        <dbReference type="ChEBI" id="CHEBI:77396"/>
        <dbReference type="ChEBI" id="CHEBI:83139"/>
        <dbReference type="EC" id="1.2.1.84"/>
    </reaction>
</comment>
<dbReference type="PANTHER" id="PTHR11011">
    <property type="entry name" value="MALE STERILITY PROTEIN 2-RELATED"/>
    <property type="match status" value="1"/>
</dbReference>
<sequence>MTMTSKSNIKEFFQDQTIFLTGGSGFLGKVLIEKLLRECYNLTKIYVMMRPKKGKNAKERFDGFFDQPCFDLIKSKGINFTEKVFLINGNCEEPLLGLSETDIDVLKKEVPMLNLIRLSKKLLITFEPPKTFWRWPNKCQN</sequence>
<dbReference type="EC" id="1.2.1.84" evidence="1"/>
<keyword evidence="1" id="KW-0444">Lipid biosynthesis</keyword>
<organism evidence="3 4">
    <name type="scientific">Asbolus verrucosus</name>
    <name type="common">Desert ironclad beetle</name>
    <dbReference type="NCBI Taxonomy" id="1661398"/>
    <lineage>
        <taxon>Eukaryota</taxon>
        <taxon>Metazoa</taxon>
        <taxon>Ecdysozoa</taxon>
        <taxon>Arthropoda</taxon>
        <taxon>Hexapoda</taxon>
        <taxon>Insecta</taxon>
        <taxon>Pterygota</taxon>
        <taxon>Neoptera</taxon>
        <taxon>Endopterygota</taxon>
        <taxon>Coleoptera</taxon>
        <taxon>Polyphaga</taxon>
        <taxon>Cucujiformia</taxon>
        <taxon>Tenebrionidae</taxon>
        <taxon>Pimeliinae</taxon>
        <taxon>Asbolus</taxon>
    </lineage>
</organism>
<proteinExistence type="inferred from homology"/>
<dbReference type="Proteomes" id="UP000292052">
    <property type="component" value="Unassembled WGS sequence"/>
</dbReference>
<comment type="function">
    <text evidence="1">Catalyzes the reduction of fatty acyl-CoA to fatty alcohols.</text>
</comment>
<gene>
    <name evidence="3" type="ORF">BDFB_003594</name>
</gene>
<name>A0A482VWT0_ASBVE</name>
<feature type="domain" description="Thioester reductase (TE)" evidence="2">
    <location>
        <begin position="20"/>
        <end position="110"/>
    </location>
</feature>
<dbReference type="InterPro" id="IPR026055">
    <property type="entry name" value="FAR"/>
</dbReference>
<dbReference type="GO" id="GO:0080019">
    <property type="term" value="F:alcohol-forming very long-chain fatty acyl-CoA reductase activity"/>
    <property type="evidence" value="ECO:0007669"/>
    <property type="project" value="InterPro"/>
</dbReference>
<reference evidence="3 4" key="1">
    <citation type="submission" date="2017-03" db="EMBL/GenBank/DDBJ databases">
        <title>Genome of the blue death feigning beetle - Asbolus verrucosus.</title>
        <authorList>
            <person name="Rider S.D."/>
        </authorList>
    </citation>
    <scope>NUCLEOTIDE SEQUENCE [LARGE SCALE GENOMIC DNA]</scope>
    <source>
        <strain evidence="3">Butters</strain>
        <tissue evidence="3">Head and leg muscle</tissue>
    </source>
</reference>
<dbReference type="GO" id="GO:0035336">
    <property type="term" value="P:long-chain fatty-acyl-CoA metabolic process"/>
    <property type="evidence" value="ECO:0007669"/>
    <property type="project" value="TreeGrafter"/>
</dbReference>
<dbReference type="SUPFAM" id="SSF51735">
    <property type="entry name" value="NAD(P)-binding Rossmann-fold domains"/>
    <property type="match status" value="1"/>
</dbReference>